<dbReference type="Gene3D" id="1.10.8.270">
    <property type="entry name" value="putative rabgap domain of human tbc1 domain family member 14 like domains"/>
    <property type="match status" value="1"/>
</dbReference>
<dbReference type="Pfam" id="PF00566">
    <property type="entry name" value="RabGAP-TBC"/>
    <property type="match status" value="1"/>
</dbReference>
<dbReference type="EMBL" id="CAUYUJ010000969">
    <property type="protein sequence ID" value="CAK0793445.1"/>
    <property type="molecule type" value="Genomic_DNA"/>
</dbReference>
<dbReference type="Proteomes" id="UP001189429">
    <property type="component" value="Unassembled WGS sequence"/>
</dbReference>
<dbReference type="Gene3D" id="1.10.472.80">
    <property type="entry name" value="Ypt/Rab-GAP domain of gyp1p, domain 3"/>
    <property type="match status" value="1"/>
</dbReference>
<feature type="region of interest" description="Disordered" evidence="1">
    <location>
        <begin position="472"/>
        <end position="594"/>
    </location>
</feature>
<keyword evidence="4" id="KW-1185">Reference proteome</keyword>
<sequence length="594" mass="62779">MAEAAEVADALRLAKVEATPDGRVLCGWNAAGLKKTGGLCDYLLRSGFWRVIKKLGCIKADLRIDISVYELAVAKVEALLLSLTAGRLLRPRPAGDEPADHAPALPPMATGVAVYYAGAEGTAARQHEAEGASFELGPATCWEQLSRDLLRELASARGHPGAVQCGPGARGAGGPEEVDVGGAGAGCRGDGCVAWLVATDSSGAHVDLLSQRASPLPGPERWPLSVRAVPVRGEAAPPGEAPIEVPAGPGAAGGAAALGRAPPGARWRAWAELLGLRHCSFPKGDEYDRLSQEQNQWTELIRTDVARTFAWLSEADKQVLRRVLNACAAHCPDVGYCQGMNLVAGALLYASASVPETPEEEILGALTALLQRLGLRGFYSEGLPLLRCYLEAGDQLLRELAPALREHLRDEGVDVRMYLQQWLMALFVDCVPLQVAAGLWDAILLEGLPFALRAAVGLLRSLEGAAALPRDLGRPEVDEGRGRRPRRVEDRGRSGRAGRPGADPGAPPREPLLGGRGAVRASGARSLRGVSLRSPPLSSHGEAPPRERVHIHPTGADASLAAVQPPRALRRRARTSDARGGGSPRCSRQRRPAA</sequence>
<evidence type="ECO:0000313" key="4">
    <source>
        <dbReference type="Proteomes" id="UP001189429"/>
    </source>
</evidence>
<name>A0ABN9PP06_9DINO</name>
<protein>
    <recommendedName>
        <fullName evidence="2">Rab-GAP TBC domain-containing protein</fullName>
    </recommendedName>
</protein>
<feature type="domain" description="Rab-GAP TBC" evidence="2">
    <location>
        <begin position="260"/>
        <end position="447"/>
    </location>
</feature>
<proteinExistence type="predicted"/>
<evidence type="ECO:0000256" key="1">
    <source>
        <dbReference type="SAM" id="MobiDB-lite"/>
    </source>
</evidence>
<dbReference type="SMART" id="SM00164">
    <property type="entry name" value="TBC"/>
    <property type="match status" value="1"/>
</dbReference>
<evidence type="ECO:0000259" key="2">
    <source>
        <dbReference type="PROSITE" id="PS50086"/>
    </source>
</evidence>
<dbReference type="InterPro" id="IPR035969">
    <property type="entry name" value="Rab-GAP_TBC_sf"/>
</dbReference>
<feature type="non-terminal residue" evidence="3">
    <location>
        <position position="594"/>
    </location>
</feature>
<evidence type="ECO:0000313" key="3">
    <source>
        <dbReference type="EMBL" id="CAK0793445.1"/>
    </source>
</evidence>
<dbReference type="InterPro" id="IPR000195">
    <property type="entry name" value="Rab-GAP-TBC_dom"/>
</dbReference>
<dbReference type="PROSITE" id="PS50086">
    <property type="entry name" value="TBC_RABGAP"/>
    <property type="match status" value="1"/>
</dbReference>
<dbReference type="SUPFAM" id="SSF47923">
    <property type="entry name" value="Ypt/Rab-GAP domain of gyp1p"/>
    <property type="match status" value="2"/>
</dbReference>
<feature type="compositionally biased region" description="Basic and acidic residues" evidence="1">
    <location>
        <begin position="472"/>
        <end position="493"/>
    </location>
</feature>
<dbReference type="PANTHER" id="PTHR47219:SF9">
    <property type="entry name" value="GTPASE ACTIVATING PROTEIN AND CENTROSOME-ASSOCIATED, ISOFORM B"/>
    <property type="match status" value="1"/>
</dbReference>
<reference evidence="3" key="1">
    <citation type="submission" date="2023-10" db="EMBL/GenBank/DDBJ databases">
        <authorList>
            <person name="Chen Y."/>
            <person name="Shah S."/>
            <person name="Dougan E. K."/>
            <person name="Thang M."/>
            <person name="Chan C."/>
        </authorList>
    </citation>
    <scope>NUCLEOTIDE SEQUENCE [LARGE SCALE GENOMIC DNA]</scope>
</reference>
<gene>
    <name evidence="3" type="ORF">PCOR1329_LOCUS3743</name>
</gene>
<comment type="caution">
    <text evidence="3">The sequence shown here is derived from an EMBL/GenBank/DDBJ whole genome shotgun (WGS) entry which is preliminary data.</text>
</comment>
<accession>A0ABN9PP06</accession>
<dbReference type="InterPro" id="IPR050302">
    <property type="entry name" value="Rab_GAP_TBC_domain"/>
</dbReference>
<dbReference type="PANTHER" id="PTHR47219">
    <property type="entry name" value="RAB GTPASE-ACTIVATING PROTEIN 1-LIKE"/>
    <property type="match status" value="1"/>
</dbReference>
<organism evidence="3 4">
    <name type="scientific">Prorocentrum cordatum</name>
    <dbReference type="NCBI Taxonomy" id="2364126"/>
    <lineage>
        <taxon>Eukaryota</taxon>
        <taxon>Sar</taxon>
        <taxon>Alveolata</taxon>
        <taxon>Dinophyceae</taxon>
        <taxon>Prorocentrales</taxon>
        <taxon>Prorocentraceae</taxon>
        <taxon>Prorocentrum</taxon>
    </lineage>
</organism>
<feature type="compositionally biased region" description="Low complexity" evidence="1">
    <location>
        <begin position="518"/>
        <end position="529"/>
    </location>
</feature>